<reference evidence="1 2" key="1">
    <citation type="submission" date="2021-05" db="EMBL/GenBank/DDBJ databases">
        <title>Naturally bred epsilon2 phages have an improved host range and effectivity in uropathogenic E. coli over their ancestor phages.</title>
        <authorList>
            <person name="Saez D."/>
            <person name="Loose M."/>
            <person name="Mutti M."/>
            <person name="Visram Z."/>
            <person name="Hitzenhammer E."/>
            <person name="Dippel D."/>
            <person name="Tisakova L."/>
            <person name="Schertler S."/>
            <person name="Wittmann J."/>
            <person name="Corsini L."/>
            <person name="Wagenlehner F."/>
        </authorList>
    </citation>
    <scope>NUCLEOTIDE SEQUENCE [LARGE SCALE GENOMIC DNA]</scope>
</reference>
<keyword evidence="2" id="KW-1185">Reference proteome</keyword>
<evidence type="ECO:0000313" key="2">
    <source>
        <dbReference type="Proteomes" id="UP000828739"/>
    </source>
</evidence>
<sequence>MRVLDESVLSVVTFPVRECKIVFSDSLENLTPFYLVCYLMVIII</sequence>
<gene>
    <name evidence="1" type="ORF">CHD5UKE1_138</name>
</gene>
<accession>A0ABX9AI97</accession>
<dbReference type="Proteomes" id="UP000828739">
    <property type="component" value="Segment"/>
</dbReference>
<evidence type="ECO:0000313" key="1">
    <source>
        <dbReference type="EMBL" id="QZI80634.1"/>
    </source>
</evidence>
<name>A0ABX9AI97_9CAUD</name>
<organism evidence="1 2">
    <name type="scientific">Escherichia phage vB_EcoP-CHD5UKE1</name>
    <dbReference type="NCBI Taxonomy" id="2865805"/>
    <lineage>
        <taxon>Viruses</taxon>
        <taxon>Duplodnaviria</taxon>
        <taxon>Heunggongvirae</taxon>
        <taxon>Uroviricota</taxon>
        <taxon>Caudoviricetes</taxon>
        <taxon>Mktvariviridae</taxon>
        <taxon>Gordonclarkvirinae</taxon>
        <taxon>Kuravirus</taxon>
        <taxon>Kuravirus CHD5UKE1</taxon>
        <taxon>Kuravirus SU10</taxon>
    </lineage>
</organism>
<proteinExistence type="predicted"/>
<protein>
    <submittedName>
        <fullName evidence="1">Uncharacterized protein</fullName>
    </submittedName>
</protein>
<dbReference type="EMBL" id="MZ234028">
    <property type="protein sequence ID" value="QZI80634.1"/>
    <property type="molecule type" value="Genomic_DNA"/>
</dbReference>